<dbReference type="Proteomes" id="UP000053467">
    <property type="component" value="Unassembled WGS sequence"/>
</dbReference>
<protein>
    <submittedName>
        <fullName evidence="1">Uncharacterized protein</fullName>
    </submittedName>
</protein>
<comment type="caution">
    <text evidence="1">The sequence shown here is derived from an EMBL/GenBank/DDBJ whole genome shotgun (WGS) entry which is preliminary data.</text>
</comment>
<dbReference type="AlphaFoldDB" id="A0A124G0R2"/>
<accession>A0A124G0R2</accession>
<evidence type="ECO:0000313" key="1">
    <source>
        <dbReference type="EMBL" id="KUK88257.1"/>
    </source>
</evidence>
<name>A0A124G0R2_UNCT6</name>
<reference evidence="2" key="1">
    <citation type="journal article" date="2015" name="MBio">
        <title>Genome-Resolved Metagenomic Analysis Reveals Roles for Candidate Phyla and Other Microbial Community Members in Biogeochemical Transformations in Oil Reservoirs.</title>
        <authorList>
            <person name="Hu P."/>
            <person name="Tom L."/>
            <person name="Singh A."/>
            <person name="Thomas B.C."/>
            <person name="Baker B.J."/>
            <person name="Piceno Y.M."/>
            <person name="Andersen G.L."/>
            <person name="Banfield J.F."/>
        </authorList>
    </citation>
    <scope>NUCLEOTIDE SEQUENCE [LARGE SCALE GENOMIC DNA]</scope>
</reference>
<evidence type="ECO:0000313" key="2">
    <source>
        <dbReference type="Proteomes" id="UP000053467"/>
    </source>
</evidence>
<gene>
    <name evidence="1" type="ORF">XE03_0263</name>
</gene>
<proteinExistence type="predicted"/>
<organism evidence="1 2">
    <name type="scientific">candidate division TA06 bacterium 34_109</name>
    <dbReference type="NCBI Taxonomy" id="1635277"/>
    <lineage>
        <taxon>Bacteria</taxon>
        <taxon>Bacteria division TA06</taxon>
    </lineage>
</organism>
<sequence length="191" mass="22590">MFKKYILFLFLLSFTIILFGQIKEGQFLFIEKDSQKVFKVLVEKTGDSLSLSIRGDRLSYLEIYLIKGDSAFLLKRKFKLGFLNYVLAYSPRRLRFLLPFEKDKNWQYEGTEISPFHKSEIKSFGFVSENDDGYKIYNITFRDGSVDTSIVEFDKMYTVNKIFIDLPKIFLLREMLGFKTTKLVFENYGKE</sequence>
<dbReference type="EMBL" id="LGGX01000001">
    <property type="protein sequence ID" value="KUK88257.1"/>
    <property type="molecule type" value="Genomic_DNA"/>
</dbReference>